<dbReference type="GO" id="GO:0003735">
    <property type="term" value="F:structural constituent of ribosome"/>
    <property type="evidence" value="ECO:0007669"/>
    <property type="project" value="InterPro"/>
</dbReference>
<feature type="domain" description="Large ribosomal subunit protein bL25 L25" evidence="5">
    <location>
        <begin position="54"/>
        <end position="157"/>
    </location>
</feature>
<reference evidence="8" key="2">
    <citation type="submission" date="2025-08" db="UniProtKB">
        <authorList>
            <consortium name="RefSeq"/>
        </authorList>
    </citation>
    <scope>IDENTIFICATION</scope>
    <source>
        <tissue evidence="8">Leaf</tissue>
    </source>
</reference>
<keyword evidence="2" id="KW-0694">RNA-binding</keyword>
<evidence type="ECO:0000313" key="7">
    <source>
        <dbReference type="Proteomes" id="UP000813463"/>
    </source>
</evidence>
<dbReference type="InterPro" id="IPR020930">
    <property type="entry name" value="Ribosomal_uL5_bac-type"/>
</dbReference>
<dbReference type="InterPro" id="IPR037121">
    <property type="entry name" value="Ribosomal_bL25_C"/>
</dbReference>
<reference evidence="7" key="1">
    <citation type="journal article" date="2021" name="Nat. Commun.">
        <title>Genomic analyses provide insights into spinach domestication and the genetic basis of agronomic traits.</title>
        <authorList>
            <person name="Cai X."/>
            <person name="Sun X."/>
            <person name="Xu C."/>
            <person name="Sun H."/>
            <person name="Wang X."/>
            <person name="Ge C."/>
            <person name="Zhang Z."/>
            <person name="Wang Q."/>
            <person name="Fei Z."/>
            <person name="Jiao C."/>
            <person name="Wang Q."/>
        </authorList>
    </citation>
    <scope>NUCLEOTIDE SEQUENCE [LARGE SCALE GENOMIC DNA]</scope>
    <source>
        <strain evidence="7">cv. Varoflay</strain>
    </source>
</reference>
<name>A0A9R0HX68_SPIOL</name>
<dbReference type="InterPro" id="IPR020056">
    <property type="entry name" value="Rbsml_bL25/Gln-tRNA_synth_N"/>
</dbReference>
<dbReference type="PANTHER" id="PTHR33284:SF1">
    <property type="entry name" value="RIBOSOMAL PROTEIN L25_GLN-TRNA SYNTHETASE, ANTI-CODON-BINDING DOMAIN-CONTAINING PROTEIN"/>
    <property type="match status" value="1"/>
</dbReference>
<protein>
    <recommendedName>
        <fullName evidence="9">Ribosomal protein L25 beta domain-containing protein</fullName>
    </recommendedName>
</protein>
<evidence type="ECO:0000256" key="2">
    <source>
        <dbReference type="ARBA" id="ARBA00022884"/>
    </source>
</evidence>
<evidence type="ECO:0000256" key="3">
    <source>
        <dbReference type="ARBA" id="ARBA00022980"/>
    </source>
</evidence>
<dbReference type="KEGG" id="soe:110778166"/>
<proteinExistence type="predicted"/>
<dbReference type="GO" id="GO:0006412">
    <property type="term" value="P:translation"/>
    <property type="evidence" value="ECO:0000318"/>
    <property type="project" value="GO_Central"/>
</dbReference>
<evidence type="ECO:0000313" key="8">
    <source>
        <dbReference type="RefSeq" id="XP_021838430.2"/>
    </source>
</evidence>
<dbReference type="RefSeq" id="XP_021838430.2">
    <property type="nucleotide sequence ID" value="XM_021982738.2"/>
</dbReference>
<dbReference type="PANTHER" id="PTHR33284">
    <property type="entry name" value="RIBOSOMAL PROTEIN L25/GLN-TRNA SYNTHETASE, ANTI-CODON-BINDING DOMAIN-CONTAINING PROTEIN"/>
    <property type="match status" value="1"/>
</dbReference>
<evidence type="ECO:0000256" key="4">
    <source>
        <dbReference type="ARBA" id="ARBA00023274"/>
    </source>
</evidence>
<dbReference type="GO" id="GO:0022625">
    <property type="term" value="C:cytosolic large ribosomal subunit"/>
    <property type="evidence" value="ECO:0000318"/>
    <property type="project" value="GO_Central"/>
</dbReference>
<keyword evidence="7" id="KW-1185">Reference proteome</keyword>
<dbReference type="GeneID" id="110778166"/>
<dbReference type="InterPro" id="IPR029751">
    <property type="entry name" value="Ribosomal_L25_dom"/>
</dbReference>
<keyword evidence="4" id="KW-0687">Ribonucleoprotein</keyword>
<keyword evidence="3" id="KW-0689">Ribosomal protein</keyword>
<dbReference type="InterPro" id="IPR011035">
    <property type="entry name" value="Ribosomal_bL25/Gln-tRNA_synth"/>
</dbReference>
<dbReference type="GO" id="GO:0008097">
    <property type="term" value="F:5S rRNA binding"/>
    <property type="evidence" value="ECO:0000318"/>
    <property type="project" value="GO_Central"/>
</dbReference>
<feature type="domain" description="Large ribosomal subunit protein bL25 beta" evidence="6">
    <location>
        <begin position="166"/>
        <end position="249"/>
    </location>
</feature>
<dbReference type="AlphaFoldDB" id="A0A9R0HX68"/>
<keyword evidence="1" id="KW-0699">rRNA-binding</keyword>
<gene>
    <name evidence="8" type="primary">LOC110778166</name>
</gene>
<evidence type="ECO:0000256" key="1">
    <source>
        <dbReference type="ARBA" id="ARBA00022730"/>
    </source>
</evidence>
<evidence type="ECO:0000259" key="5">
    <source>
        <dbReference type="Pfam" id="PF01386"/>
    </source>
</evidence>
<dbReference type="InterPro" id="IPR020057">
    <property type="entry name" value="Ribosomal_bL25_b-dom"/>
</dbReference>
<dbReference type="Gene3D" id="2.170.120.20">
    <property type="entry name" value="Ribosomal protein L25, beta domain"/>
    <property type="match status" value="1"/>
</dbReference>
<dbReference type="SUPFAM" id="SSF50715">
    <property type="entry name" value="Ribosomal protein L25-like"/>
    <property type="match status" value="1"/>
</dbReference>
<sequence>MVLHRPLLGKTHLLLHRHLRYFSQSAAALVLPYDPEAPLTYLPEFPKPDPSETITAIPRSESGKKICAHERKAGRVPSIVFEQKDGQHGGNKRLISVQTKQIKKLVAQMGSSFFLSRLFDLHVKPTFDSDDIVENVRVLPRKIHMNAATEAILNVTFIRAPSDALLKVEVPLVFRGEDVSPGLRKGAYLNIIKKTVKYLCPADIIPPYIDVDLSEMDAGEKLVMGDLNVHPALKLLQSKDEPILKIMGARVSEVKKAK</sequence>
<accession>A0A9R0HX68</accession>
<dbReference type="Pfam" id="PF14693">
    <property type="entry name" value="Ribosomal_TL5_C"/>
    <property type="match status" value="1"/>
</dbReference>
<evidence type="ECO:0008006" key="9">
    <source>
        <dbReference type="Google" id="ProtNLM"/>
    </source>
</evidence>
<dbReference type="Pfam" id="PF01386">
    <property type="entry name" value="Ribosomal_L25p"/>
    <property type="match status" value="1"/>
</dbReference>
<dbReference type="Gene3D" id="2.40.240.10">
    <property type="entry name" value="Ribosomal Protein L25, Chain P"/>
    <property type="match status" value="1"/>
</dbReference>
<dbReference type="Proteomes" id="UP000813463">
    <property type="component" value="Chromosome 6"/>
</dbReference>
<evidence type="ECO:0000259" key="6">
    <source>
        <dbReference type="Pfam" id="PF14693"/>
    </source>
</evidence>
<organism evidence="7 8">
    <name type="scientific">Spinacia oleracea</name>
    <name type="common">Spinach</name>
    <dbReference type="NCBI Taxonomy" id="3562"/>
    <lineage>
        <taxon>Eukaryota</taxon>
        <taxon>Viridiplantae</taxon>
        <taxon>Streptophyta</taxon>
        <taxon>Embryophyta</taxon>
        <taxon>Tracheophyta</taxon>
        <taxon>Spermatophyta</taxon>
        <taxon>Magnoliopsida</taxon>
        <taxon>eudicotyledons</taxon>
        <taxon>Gunneridae</taxon>
        <taxon>Pentapetalae</taxon>
        <taxon>Caryophyllales</taxon>
        <taxon>Chenopodiaceae</taxon>
        <taxon>Chenopodioideae</taxon>
        <taxon>Anserineae</taxon>
        <taxon>Spinacia</taxon>
    </lineage>
</organism>